<comment type="caution">
    <text evidence="13">The sequence shown here is derived from an EMBL/GenBank/DDBJ whole genome shotgun (WGS) entry which is preliminary data.</text>
</comment>
<dbReference type="FunFam" id="3.40.630.10:FF:000084">
    <property type="entry name" value="Carboxypeptidase B2"/>
    <property type="match status" value="1"/>
</dbReference>
<feature type="active site" description="Proton donor/acceptor" evidence="11">
    <location>
        <position position="377"/>
    </location>
</feature>
<dbReference type="SUPFAM" id="SSF53187">
    <property type="entry name" value="Zn-dependent exopeptidases"/>
    <property type="match status" value="1"/>
</dbReference>
<keyword evidence="8" id="KW-0862">Zinc</keyword>
<dbReference type="Gene3D" id="3.30.70.340">
    <property type="entry name" value="Metallocarboxypeptidase-like"/>
    <property type="match status" value="1"/>
</dbReference>
<dbReference type="InterPro" id="IPR003146">
    <property type="entry name" value="M14A_act_pep"/>
</dbReference>
<gene>
    <name evidence="13" type="ORF">GE061_015735</name>
</gene>
<evidence type="ECO:0000313" key="13">
    <source>
        <dbReference type="EMBL" id="KAF6209980.1"/>
    </source>
</evidence>
<dbReference type="Proteomes" id="UP000466442">
    <property type="component" value="Unassembled WGS sequence"/>
</dbReference>
<keyword evidence="10" id="KW-1015">Disulfide bond</keyword>
<dbReference type="Gene3D" id="3.40.630.10">
    <property type="entry name" value="Zn peptidases"/>
    <property type="match status" value="1"/>
</dbReference>
<keyword evidence="6" id="KW-0732">Signal</keyword>
<evidence type="ECO:0000256" key="3">
    <source>
        <dbReference type="ARBA" id="ARBA00022645"/>
    </source>
</evidence>
<evidence type="ECO:0000256" key="9">
    <source>
        <dbReference type="ARBA" id="ARBA00023049"/>
    </source>
</evidence>
<dbReference type="InterPro" id="IPR057246">
    <property type="entry name" value="CARBOXYPEPT_ZN_1"/>
</dbReference>
<keyword evidence="5" id="KW-0479">Metal-binding</keyword>
<dbReference type="EMBL" id="WIXP02000006">
    <property type="protein sequence ID" value="KAF6209980.1"/>
    <property type="molecule type" value="Genomic_DNA"/>
</dbReference>
<evidence type="ECO:0000256" key="2">
    <source>
        <dbReference type="ARBA" id="ARBA00005988"/>
    </source>
</evidence>
<proteinExistence type="inferred from homology"/>
<evidence type="ECO:0000256" key="7">
    <source>
        <dbReference type="ARBA" id="ARBA00022801"/>
    </source>
</evidence>
<dbReference type="SUPFAM" id="SSF54897">
    <property type="entry name" value="Protease propeptides/inhibitors"/>
    <property type="match status" value="1"/>
</dbReference>
<dbReference type="GO" id="GO:0006508">
    <property type="term" value="P:proteolysis"/>
    <property type="evidence" value="ECO:0007669"/>
    <property type="project" value="UniProtKB-KW"/>
</dbReference>
<keyword evidence="7" id="KW-0378">Hydrolase</keyword>
<dbReference type="GO" id="GO:0008270">
    <property type="term" value="F:zinc ion binding"/>
    <property type="evidence" value="ECO:0007669"/>
    <property type="project" value="InterPro"/>
</dbReference>
<dbReference type="Pfam" id="PF00246">
    <property type="entry name" value="Peptidase_M14"/>
    <property type="match status" value="1"/>
</dbReference>
<dbReference type="Pfam" id="PF02244">
    <property type="entry name" value="Propep_M14"/>
    <property type="match status" value="1"/>
</dbReference>
<dbReference type="PROSITE" id="PS00133">
    <property type="entry name" value="CARBOXYPEPT_ZN_2"/>
    <property type="match status" value="1"/>
</dbReference>
<evidence type="ECO:0000256" key="5">
    <source>
        <dbReference type="ARBA" id="ARBA00022723"/>
    </source>
</evidence>
<dbReference type="InterPro" id="IPR036990">
    <property type="entry name" value="M14A-like_propep"/>
</dbReference>
<feature type="domain" description="Peptidase M14" evidence="12">
    <location>
        <begin position="119"/>
        <end position="414"/>
    </location>
</feature>
<evidence type="ECO:0000256" key="11">
    <source>
        <dbReference type="PROSITE-ProRule" id="PRU01379"/>
    </source>
</evidence>
<dbReference type="GO" id="GO:0004181">
    <property type="term" value="F:metallocarboxypeptidase activity"/>
    <property type="evidence" value="ECO:0007669"/>
    <property type="project" value="InterPro"/>
</dbReference>
<dbReference type="PANTHER" id="PTHR11705:SF91">
    <property type="entry name" value="FI01817P-RELATED"/>
    <property type="match status" value="1"/>
</dbReference>
<dbReference type="PROSITE" id="PS00132">
    <property type="entry name" value="CARBOXYPEPT_ZN_1"/>
    <property type="match status" value="1"/>
</dbReference>
<evidence type="ECO:0000256" key="10">
    <source>
        <dbReference type="ARBA" id="ARBA00023157"/>
    </source>
</evidence>
<keyword evidence="14" id="KW-1185">Reference proteome</keyword>
<evidence type="ECO:0000256" key="4">
    <source>
        <dbReference type="ARBA" id="ARBA00022670"/>
    </source>
</evidence>
<evidence type="ECO:0000256" key="1">
    <source>
        <dbReference type="ARBA" id="ARBA00001947"/>
    </source>
</evidence>
<reference evidence="13" key="1">
    <citation type="journal article" date="2021" name="Mol. Ecol. Resour.">
        <title>Apolygus lucorum genome provides insights into omnivorousness and mesophyll feeding.</title>
        <authorList>
            <person name="Liu Y."/>
            <person name="Liu H."/>
            <person name="Wang H."/>
            <person name="Huang T."/>
            <person name="Liu B."/>
            <person name="Yang B."/>
            <person name="Yin L."/>
            <person name="Li B."/>
            <person name="Zhang Y."/>
            <person name="Zhang S."/>
            <person name="Jiang F."/>
            <person name="Zhang X."/>
            <person name="Ren Y."/>
            <person name="Wang B."/>
            <person name="Wang S."/>
            <person name="Lu Y."/>
            <person name="Wu K."/>
            <person name="Fan W."/>
            <person name="Wang G."/>
        </authorList>
    </citation>
    <scope>NUCLEOTIDE SEQUENCE</scope>
    <source>
        <strain evidence="13">12Hb</strain>
    </source>
</reference>
<keyword evidence="3" id="KW-0121">Carboxypeptidase</keyword>
<sequence>MMWSTLSRAIKCWIPEEKRVPEKSYNGSLVLLIPKEATSLLKHQFSIGEAEIWRQNENNREIFVKPPVATSVRRVLDENNVMYTVVCEDVQNAINAERFLQNISVQRVLKNDFKMSWDKYHGLKDIYLFVEQLARDYPKRVRVVNIGKSFQGKMLKVAIFKSKKKNAKKIWIDGGIHGREWVSPAAVAYIMKELAQLNVSGNSPLSRIDFYVCPIVNPDGYEYSHTTDRFWRKNRSITKLSCQGVDLNRNFKARWKRQKKCGEDYAGDVPFSEPETKHMSNFIKKHLQNMEGFISFHSFSQVILYPYSYPLDENSTVINSSHYKNMVEVGERIADEINKVDGRLFKALAIHKFTDGAYGSSIDWAMDLGITYPYAIELRPDVSSEVPGFLLPPSQIIPASKEALAAVITLASAILKQSNSGEKNKRKIKKIYG</sequence>
<accession>A0A8S9XLT8</accession>
<dbReference type="PRINTS" id="PR00765">
    <property type="entry name" value="CRBOXYPTASEA"/>
</dbReference>
<dbReference type="SMART" id="SM00631">
    <property type="entry name" value="Zn_pept"/>
    <property type="match status" value="1"/>
</dbReference>
<keyword evidence="9" id="KW-0482">Metalloprotease</keyword>
<dbReference type="GO" id="GO:0005615">
    <property type="term" value="C:extracellular space"/>
    <property type="evidence" value="ECO:0007669"/>
    <property type="project" value="TreeGrafter"/>
</dbReference>
<keyword evidence="4" id="KW-0645">Protease</keyword>
<dbReference type="InterPro" id="IPR057247">
    <property type="entry name" value="CARBOXYPEPT_ZN_2"/>
</dbReference>
<organism evidence="13 14">
    <name type="scientific">Apolygus lucorum</name>
    <name type="common">Small green plant bug</name>
    <name type="synonym">Lygocoris lucorum</name>
    <dbReference type="NCBI Taxonomy" id="248454"/>
    <lineage>
        <taxon>Eukaryota</taxon>
        <taxon>Metazoa</taxon>
        <taxon>Ecdysozoa</taxon>
        <taxon>Arthropoda</taxon>
        <taxon>Hexapoda</taxon>
        <taxon>Insecta</taxon>
        <taxon>Pterygota</taxon>
        <taxon>Neoptera</taxon>
        <taxon>Paraneoptera</taxon>
        <taxon>Hemiptera</taxon>
        <taxon>Heteroptera</taxon>
        <taxon>Panheteroptera</taxon>
        <taxon>Cimicomorpha</taxon>
        <taxon>Miridae</taxon>
        <taxon>Mirini</taxon>
        <taxon>Apolygus</taxon>
    </lineage>
</organism>
<comment type="similarity">
    <text evidence="2 11">Belongs to the peptidase M14 family.</text>
</comment>
<dbReference type="AlphaFoldDB" id="A0A8S9XLT8"/>
<protein>
    <recommendedName>
        <fullName evidence="12">Peptidase M14 domain-containing protein</fullName>
    </recommendedName>
</protein>
<comment type="cofactor">
    <cofactor evidence="1">
        <name>Zn(2+)</name>
        <dbReference type="ChEBI" id="CHEBI:29105"/>
    </cofactor>
</comment>
<evidence type="ECO:0000313" key="14">
    <source>
        <dbReference type="Proteomes" id="UP000466442"/>
    </source>
</evidence>
<evidence type="ECO:0000259" key="12">
    <source>
        <dbReference type="PROSITE" id="PS52035"/>
    </source>
</evidence>
<dbReference type="InterPro" id="IPR000834">
    <property type="entry name" value="Peptidase_M14"/>
</dbReference>
<dbReference type="OrthoDB" id="3626597at2759"/>
<evidence type="ECO:0000256" key="6">
    <source>
        <dbReference type="ARBA" id="ARBA00022729"/>
    </source>
</evidence>
<dbReference type="PANTHER" id="PTHR11705">
    <property type="entry name" value="PROTEASE FAMILY M14 CARBOXYPEPTIDASE A,B"/>
    <property type="match status" value="1"/>
</dbReference>
<dbReference type="PROSITE" id="PS52035">
    <property type="entry name" value="PEPTIDASE_M14"/>
    <property type="match status" value="1"/>
</dbReference>
<name>A0A8S9XLT8_APOLU</name>
<evidence type="ECO:0000256" key="8">
    <source>
        <dbReference type="ARBA" id="ARBA00022833"/>
    </source>
</evidence>